<keyword evidence="1" id="KW-0812">Transmembrane</keyword>
<keyword evidence="1" id="KW-0472">Membrane</keyword>
<feature type="transmembrane region" description="Helical" evidence="1">
    <location>
        <begin position="153"/>
        <end position="172"/>
    </location>
</feature>
<sequence>MGIPYLALIDGLLLFTILLMAAPMLISDRLHGRIQGGITFLTSLAVLLLAFFMLMSAIMFLMMMVSLLMAAPFGTIAYLAAFSDFDKAGAAITLGSIMTFKIAFVICLLLAHQRFLENKSLMFIILTSLVATVVVTFLQSVVPGFLASITDDIAAIIVAVLAIVWAVVYLFSSLPSMIRAFKPGSAV</sequence>
<dbReference type="EMBL" id="DRLF01000251">
    <property type="protein sequence ID" value="HEC06606.1"/>
    <property type="molecule type" value="Genomic_DNA"/>
</dbReference>
<keyword evidence="1" id="KW-1133">Transmembrane helix</keyword>
<proteinExistence type="predicted"/>
<gene>
    <name evidence="2" type="ORF">ENJ12_07130</name>
</gene>
<protein>
    <submittedName>
        <fullName evidence="2">Uncharacterized protein</fullName>
    </submittedName>
</protein>
<dbReference type="AlphaFoldDB" id="A0A831WFJ6"/>
<evidence type="ECO:0000256" key="1">
    <source>
        <dbReference type="SAM" id="Phobius"/>
    </source>
</evidence>
<feature type="transmembrane region" description="Helical" evidence="1">
    <location>
        <begin position="38"/>
        <end position="68"/>
    </location>
</feature>
<feature type="transmembrane region" description="Helical" evidence="1">
    <location>
        <begin position="6"/>
        <end position="26"/>
    </location>
</feature>
<reference evidence="2" key="1">
    <citation type="journal article" date="2020" name="mSystems">
        <title>Genome- and Community-Level Interaction Insights into Carbon Utilization and Element Cycling Functions of Hydrothermarchaeota in Hydrothermal Sediment.</title>
        <authorList>
            <person name="Zhou Z."/>
            <person name="Liu Y."/>
            <person name="Xu W."/>
            <person name="Pan J."/>
            <person name="Luo Z.H."/>
            <person name="Li M."/>
        </authorList>
    </citation>
    <scope>NUCLEOTIDE SEQUENCE [LARGE SCALE GENOMIC DNA]</scope>
    <source>
        <strain evidence="2">HyVt-458</strain>
    </source>
</reference>
<name>A0A831WFJ6_9GAMM</name>
<accession>A0A831WFJ6</accession>
<comment type="caution">
    <text evidence="2">The sequence shown here is derived from an EMBL/GenBank/DDBJ whole genome shotgun (WGS) entry which is preliminary data.</text>
</comment>
<feature type="transmembrane region" description="Helical" evidence="1">
    <location>
        <begin position="88"/>
        <end position="111"/>
    </location>
</feature>
<evidence type="ECO:0000313" key="2">
    <source>
        <dbReference type="EMBL" id="HEC06606.1"/>
    </source>
</evidence>
<feature type="transmembrane region" description="Helical" evidence="1">
    <location>
        <begin position="123"/>
        <end position="147"/>
    </location>
</feature>
<dbReference type="Proteomes" id="UP000886339">
    <property type="component" value="Unassembled WGS sequence"/>
</dbReference>
<organism evidence="2">
    <name type="scientific">Thiolapillus brandeum</name>
    <dbReference type="NCBI Taxonomy" id="1076588"/>
    <lineage>
        <taxon>Bacteria</taxon>
        <taxon>Pseudomonadati</taxon>
        <taxon>Pseudomonadota</taxon>
        <taxon>Gammaproteobacteria</taxon>
        <taxon>Chromatiales</taxon>
        <taxon>Sedimenticolaceae</taxon>
        <taxon>Thiolapillus</taxon>
    </lineage>
</organism>